<organism evidence="2 3">
    <name type="scientific">Dorea hominis</name>
    <dbReference type="NCBI Taxonomy" id="2763040"/>
    <lineage>
        <taxon>Bacteria</taxon>
        <taxon>Bacillati</taxon>
        <taxon>Bacillota</taxon>
        <taxon>Clostridia</taxon>
        <taxon>Lachnospirales</taxon>
        <taxon>Lachnospiraceae</taxon>
        <taxon>Dorea</taxon>
    </lineage>
</organism>
<name>A0ABR7EX53_9FIRM</name>
<feature type="transmembrane region" description="Helical" evidence="1">
    <location>
        <begin position="12"/>
        <end position="31"/>
    </location>
</feature>
<feature type="transmembrane region" description="Helical" evidence="1">
    <location>
        <begin position="274"/>
        <end position="299"/>
    </location>
</feature>
<dbReference type="PANTHER" id="PTHR37814:SF1">
    <property type="entry name" value="MEMBRANE PROTEIN"/>
    <property type="match status" value="1"/>
</dbReference>
<feature type="transmembrane region" description="Helical" evidence="1">
    <location>
        <begin position="345"/>
        <end position="362"/>
    </location>
</feature>
<feature type="transmembrane region" description="Helical" evidence="1">
    <location>
        <begin position="320"/>
        <end position="339"/>
    </location>
</feature>
<proteinExistence type="predicted"/>
<reference evidence="2 3" key="1">
    <citation type="submission" date="2020-08" db="EMBL/GenBank/DDBJ databases">
        <title>Genome public.</title>
        <authorList>
            <person name="Liu C."/>
            <person name="Sun Q."/>
        </authorList>
    </citation>
    <scope>NUCLEOTIDE SEQUENCE [LARGE SCALE GENOMIC DNA]</scope>
    <source>
        <strain evidence="2 3">NSJ-36</strain>
    </source>
</reference>
<protein>
    <recommendedName>
        <fullName evidence="4">Branched-chain amino acid transport system carrier protein</fullName>
    </recommendedName>
</protein>
<keyword evidence="1" id="KW-0812">Transmembrane</keyword>
<dbReference type="PANTHER" id="PTHR37814">
    <property type="entry name" value="CONSERVED MEMBRANE PROTEIN"/>
    <property type="match status" value="1"/>
</dbReference>
<evidence type="ECO:0000256" key="1">
    <source>
        <dbReference type="SAM" id="Phobius"/>
    </source>
</evidence>
<keyword evidence="1" id="KW-0472">Membrane</keyword>
<dbReference type="Proteomes" id="UP000647235">
    <property type="component" value="Unassembled WGS sequence"/>
</dbReference>
<feature type="transmembrane region" description="Helical" evidence="1">
    <location>
        <begin position="43"/>
        <end position="66"/>
    </location>
</feature>
<evidence type="ECO:0000313" key="2">
    <source>
        <dbReference type="EMBL" id="MBC5665100.1"/>
    </source>
</evidence>
<sequence>MKTKEKNEFVRITTLGIATALIGSMVGPGFSSGNELMQFFGNFGYIGVAGVLVCETLVAVTVIMAMRLAQKMDTPYFDKVVSPMGDGFFSKLLRLFSMVVTLGFMIACIPAMTAVGATVLEQQFGMNFQVAAIVYTCFVAVPVLFGTEGFTKSMSAFIPFVVIAGVVICLCVCMQPQAKAIDFQSLQVTNGLMKNWFLAALLYFSYNTTVGIAVVVPLGQKAKDNRKIIRGGILGAGALAAMICVCVIAIIRNYGNVYQAELPTLVMARKLHPAAGTVYAIMMVICIWAAACGCMYAVLSRAEEWKVQKKSIVNTNWFRVLVMSLVGLAGSHFGFSVIVSVLYPVIGYLGFVILLILFYNYMNMCLKKR</sequence>
<dbReference type="RefSeq" id="WP_118520888.1">
    <property type="nucleotide sequence ID" value="NZ_JACOOY010000007.1"/>
</dbReference>
<feature type="transmembrane region" description="Helical" evidence="1">
    <location>
        <begin position="92"/>
        <end position="120"/>
    </location>
</feature>
<feature type="transmembrane region" description="Helical" evidence="1">
    <location>
        <begin position="197"/>
        <end position="219"/>
    </location>
</feature>
<evidence type="ECO:0008006" key="4">
    <source>
        <dbReference type="Google" id="ProtNLM"/>
    </source>
</evidence>
<keyword evidence="1" id="KW-1133">Transmembrane helix</keyword>
<dbReference type="EMBL" id="JACOOY010000007">
    <property type="protein sequence ID" value="MBC5665100.1"/>
    <property type="molecule type" value="Genomic_DNA"/>
</dbReference>
<gene>
    <name evidence="2" type="ORF">H8S07_07380</name>
</gene>
<feature type="transmembrane region" description="Helical" evidence="1">
    <location>
        <begin position="157"/>
        <end position="177"/>
    </location>
</feature>
<comment type="caution">
    <text evidence="2">The sequence shown here is derived from an EMBL/GenBank/DDBJ whole genome shotgun (WGS) entry which is preliminary data.</text>
</comment>
<accession>A0ABR7EX53</accession>
<feature type="transmembrane region" description="Helical" evidence="1">
    <location>
        <begin position="231"/>
        <end position="254"/>
    </location>
</feature>
<keyword evidence="3" id="KW-1185">Reference proteome</keyword>
<evidence type="ECO:0000313" key="3">
    <source>
        <dbReference type="Proteomes" id="UP000647235"/>
    </source>
</evidence>
<dbReference type="InterPro" id="IPR038728">
    <property type="entry name" value="YkvI-like"/>
</dbReference>
<feature type="transmembrane region" description="Helical" evidence="1">
    <location>
        <begin position="126"/>
        <end position="145"/>
    </location>
</feature>